<organism evidence="13 14">
    <name type="scientific">Aquabacter spiritensis</name>
    <dbReference type="NCBI Taxonomy" id="933073"/>
    <lineage>
        <taxon>Bacteria</taxon>
        <taxon>Pseudomonadati</taxon>
        <taxon>Pseudomonadota</taxon>
        <taxon>Alphaproteobacteria</taxon>
        <taxon>Hyphomicrobiales</taxon>
        <taxon>Xanthobacteraceae</taxon>
        <taxon>Aquabacter</taxon>
    </lineage>
</organism>
<comment type="pathway">
    <text evidence="2">Cofactor biosynthesis; thiamine diphosphate biosynthesis.</text>
</comment>
<gene>
    <name evidence="13" type="ORF">EDC64_102200</name>
</gene>
<dbReference type="Gene3D" id="3.40.190.10">
    <property type="entry name" value="Periplasmic binding protein-like II"/>
    <property type="match status" value="2"/>
</dbReference>
<keyword evidence="8" id="KW-0784">Thiamine biosynthesis</keyword>
<keyword evidence="6" id="KW-0479">Metal-binding</keyword>
<dbReference type="SUPFAM" id="SSF53850">
    <property type="entry name" value="Periplasmic binding protein-like II"/>
    <property type="match status" value="1"/>
</dbReference>
<evidence type="ECO:0000256" key="11">
    <source>
        <dbReference type="ARBA" id="ARBA00048179"/>
    </source>
</evidence>
<reference evidence="13 14" key="1">
    <citation type="submission" date="2019-03" db="EMBL/GenBank/DDBJ databases">
        <title>Genomic Encyclopedia of Type Strains, Phase IV (KMG-IV): sequencing the most valuable type-strain genomes for metagenomic binning, comparative biology and taxonomic classification.</title>
        <authorList>
            <person name="Goeker M."/>
        </authorList>
    </citation>
    <scope>NUCLEOTIDE SEQUENCE [LARGE SCALE GENOMIC DNA]</scope>
    <source>
        <strain evidence="13 14">DSM 9035</strain>
    </source>
</reference>
<name>A0A4R3M0V5_9HYPH</name>
<evidence type="ECO:0000256" key="9">
    <source>
        <dbReference type="ARBA" id="ARBA00023004"/>
    </source>
</evidence>
<evidence type="ECO:0000313" key="13">
    <source>
        <dbReference type="EMBL" id="TCT06721.1"/>
    </source>
</evidence>
<dbReference type="InterPro" id="IPR019546">
    <property type="entry name" value="TAT_signal_bac_arc"/>
</dbReference>
<dbReference type="GO" id="GO:0009228">
    <property type="term" value="P:thiamine biosynthetic process"/>
    <property type="evidence" value="ECO:0007669"/>
    <property type="project" value="UniProtKB-KW"/>
</dbReference>
<keyword evidence="14" id="KW-1185">Reference proteome</keyword>
<dbReference type="NCBIfam" id="TIGR01409">
    <property type="entry name" value="TAT_signal_seq"/>
    <property type="match status" value="1"/>
</dbReference>
<dbReference type="PANTHER" id="PTHR31528:SF1">
    <property type="entry name" value="4-AMINO-5-HYDROXYMETHYL-2-METHYLPYRIMIDINE PHOSPHATE SYNTHASE THI11-RELATED"/>
    <property type="match status" value="1"/>
</dbReference>
<evidence type="ECO:0000256" key="10">
    <source>
        <dbReference type="ARBA" id="ARBA00033171"/>
    </source>
</evidence>
<evidence type="ECO:0000256" key="3">
    <source>
        <dbReference type="ARBA" id="ARBA00009406"/>
    </source>
</evidence>
<comment type="catalytic activity">
    <reaction evidence="11">
        <text>N(6)-(pyridoxal phosphate)-L-lysyl-[4-amino-5-hydroxymethyl-2-methylpyrimidine phosphate synthase] + L-histidyl-[4-amino-5-hydroxymethyl-2-methylpyrimidine phosphate synthase] + 2 Fe(3+) + 4 H2O = L-lysyl-[4-amino-5-hydroxymethyl-2-methylpyrimidine phosphate synthase] + (2S)-2-amino-5-hydroxy-4-oxopentanoyl-[4-amino-5-hydroxymethyl-2-methylpyrimidine phosphate synthase] + 4-amino-2-methyl-5-(phosphooxymethyl)pyrimidine + 3-oxopropanoate + 2 Fe(2+) + 2 H(+)</text>
        <dbReference type="Rhea" id="RHEA:65756"/>
        <dbReference type="Rhea" id="RHEA-COMP:16892"/>
        <dbReference type="Rhea" id="RHEA-COMP:16893"/>
        <dbReference type="Rhea" id="RHEA-COMP:16894"/>
        <dbReference type="Rhea" id="RHEA-COMP:16895"/>
        <dbReference type="ChEBI" id="CHEBI:15377"/>
        <dbReference type="ChEBI" id="CHEBI:15378"/>
        <dbReference type="ChEBI" id="CHEBI:29033"/>
        <dbReference type="ChEBI" id="CHEBI:29034"/>
        <dbReference type="ChEBI" id="CHEBI:29969"/>
        <dbReference type="ChEBI" id="CHEBI:29979"/>
        <dbReference type="ChEBI" id="CHEBI:33190"/>
        <dbReference type="ChEBI" id="CHEBI:58354"/>
        <dbReference type="ChEBI" id="CHEBI:143915"/>
        <dbReference type="ChEBI" id="CHEBI:157692"/>
    </reaction>
    <physiologicalReaction direction="left-to-right" evidence="11">
        <dbReference type="Rhea" id="RHEA:65757"/>
    </physiologicalReaction>
</comment>
<sequence length="352" mass="38189">MTKLTLPGLPGLTRRTLLQGAAALGAAGIVAMPHVARAADSVRFSLEFRIYGGNAPFFYGVEKGFFKDLGIDIQLDGSAGSGEAVRRIASGTHEFATADFATVVEFVGRNPTVGLKSAMMVFDNFPAVVLSLKRKPLTKLDQLVGARIGVAASSAATRILPALLKAHNIDPTKIDFVNIDVKLRDTLLLKGEVDAVIAFDYTAIFNLMESGVKQEDIVLLYYSENGFAAPGNSFVASKAMMETKPDLTKRMAQAIARCWVEGNKDREGCIAAVSKRERLLDPKVELARLNFVYAKHVLTKNVMANGLGAVTNERLVKSIGILTESLDLKPEPSVAQVYDDQFLPPLKDRRFT</sequence>
<dbReference type="PANTHER" id="PTHR31528">
    <property type="entry name" value="4-AMINO-5-HYDROXYMETHYL-2-METHYLPYRIMIDINE PHOSPHATE SYNTHASE THI11-RELATED"/>
    <property type="match status" value="1"/>
</dbReference>
<dbReference type="Proteomes" id="UP000294664">
    <property type="component" value="Unassembled WGS sequence"/>
</dbReference>
<comment type="subunit">
    <text evidence="4">Homodimer.</text>
</comment>
<comment type="similarity">
    <text evidence="3">Belongs to the NMT1/THI5 family.</text>
</comment>
<proteinExistence type="inferred from homology"/>
<evidence type="ECO:0000256" key="6">
    <source>
        <dbReference type="ARBA" id="ARBA00022723"/>
    </source>
</evidence>
<evidence type="ECO:0000256" key="7">
    <source>
        <dbReference type="ARBA" id="ARBA00022898"/>
    </source>
</evidence>
<evidence type="ECO:0000256" key="5">
    <source>
        <dbReference type="ARBA" id="ARBA00022679"/>
    </source>
</evidence>
<dbReference type="EMBL" id="SMAI01000002">
    <property type="protein sequence ID" value="TCT06721.1"/>
    <property type="molecule type" value="Genomic_DNA"/>
</dbReference>
<evidence type="ECO:0000313" key="14">
    <source>
        <dbReference type="Proteomes" id="UP000294664"/>
    </source>
</evidence>
<keyword evidence="7" id="KW-0663">Pyridoxal phosphate</keyword>
<protein>
    <recommendedName>
        <fullName evidence="10">Thiamine pyrimidine synthase</fullName>
    </recommendedName>
</protein>
<dbReference type="GO" id="GO:0046872">
    <property type="term" value="F:metal ion binding"/>
    <property type="evidence" value="ECO:0007669"/>
    <property type="project" value="UniProtKB-KW"/>
</dbReference>
<feature type="domain" description="SsuA/THI5-like" evidence="12">
    <location>
        <begin position="55"/>
        <end position="259"/>
    </location>
</feature>
<dbReference type="InterPro" id="IPR027939">
    <property type="entry name" value="NMT1/THI5"/>
</dbReference>
<evidence type="ECO:0000256" key="1">
    <source>
        <dbReference type="ARBA" id="ARBA00003469"/>
    </source>
</evidence>
<dbReference type="AlphaFoldDB" id="A0A4R3M0V5"/>
<evidence type="ECO:0000256" key="4">
    <source>
        <dbReference type="ARBA" id="ARBA00011738"/>
    </source>
</evidence>
<accession>A0A4R3M0V5</accession>
<evidence type="ECO:0000256" key="8">
    <source>
        <dbReference type="ARBA" id="ARBA00022977"/>
    </source>
</evidence>
<dbReference type="GO" id="GO:0016740">
    <property type="term" value="F:transferase activity"/>
    <property type="evidence" value="ECO:0007669"/>
    <property type="project" value="UniProtKB-KW"/>
</dbReference>
<keyword evidence="5" id="KW-0808">Transferase</keyword>
<dbReference type="InterPro" id="IPR015168">
    <property type="entry name" value="SsuA/THI5"/>
</dbReference>
<dbReference type="RefSeq" id="WP_165933645.1">
    <property type="nucleotide sequence ID" value="NZ_SMAI01000002.1"/>
</dbReference>
<comment type="function">
    <text evidence="1">Responsible for the formation of the pyrimidine heterocycle in the thiamine biosynthesis pathway. Catalyzes the formation of hydroxymethylpyrimidine phosphate (HMP-P) from histidine and pyridoxal phosphate (PLP). The protein uses PLP and the active site histidine to form HMP-P, generating an inactive enzyme. The enzyme can only undergo a single turnover, which suggests it is a suicide enzyme.</text>
</comment>
<dbReference type="InterPro" id="IPR006311">
    <property type="entry name" value="TAT_signal"/>
</dbReference>
<dbReference type="PROSITE" id="PS51318">
    <property type="entry name" value="TAT"/>
    <property type="match status" value="1"/>
</dbReference>
<comment type="caution">
    <text evidence="13">The sequence shown here is derived from an EMBL/GenBank/DDBJ whole genome shotgun (WGS) entry which is preliminary data.</text>
</comment>
<evidence type="ECO:0000259" key="12">
    <source>
        <dbReference type="Pfam" id="PF09084"/>
    </source>
</evidence>
<keyword evidence="9" id="KW-0408">Iron</keyword>
<evidence type="ECO:0000256" key="2">
    <source>
        <dbReference type="ARBA" id="ARBA00004948"/>
    </source>
</evidence>
<dbReference type="Pfam" id="PF09084">
    <property type="entry name" value="NMT1"/>
    <property type="match status" value="1"/>
</dbReference>